<sequence>MTDYCSLIESETARVARPASAPADTPVPACPGWTMGDLITHLGTMHRWVTHMVSTRNQDPLWSREVPNGLAEGESGDAAWLAEGSAELVRTLRATDPATPLWTWGPGGTAGWWARRMTFELVVHRVDAEQALGLEPELDPALAADGVEELLGNLAGARWVSRRLAELDLTGTTFHLHATDVPGEWTFTQGPGGVVTWERGHARGDAAVRAPAGDLLLLMYGRRSCDGLPVFGDRALLERWLAAAGL</sequence>
<gene>
    <name evidence="3" type="ORF">OUY22_03285</name>
</gene>
<dbReference type="Proteomes" id="UP001144036">
    <property type="component" value="Unassembled WGS sequence"/>
</dbReference>
<dbReference type="PANTHER" id="PTHR40758:SF1">
    <property type="entry name" value="CONSERVED PROTEIN"/>
    <property type="match status" value="1"/>
</dbReference>
<dbReference type="InterPro" id="IPR024344">
    <property type="entry name" value="MDMPI_metal-binding"/>
</dbReference>
<evidence type="ECO:0000313" key="3">
    <source>
        <dbReference type="EMBL" id="MDA0632425.1"/>
    </source>
</evidence>
<protein>
    <submittedName>
        <fullName evidence="3">Maleylpyruvate isomerase family mycothiol-dependent enzyme</fullName>
    </submittedName>
</protein>
<feature type="domain" description="Mycothiol-dependent maleylpyruvate isomerase metal-binding" evidence="2">
    <location>
        <begin position="13"/>
        <end position="128"/>
    </location>
</feature>
<dbReference type="InterPro" id="IPR017517">
    <property type="entry name" value="Maleyloyr_isom"/>
</dbReference>
<organism evidence="3 4">
    <name type="scientific">Nonomuraea corallina</name>
    <dbReference type="NCBI Taxonomy" id="2989783"/>
    <lineage>
        <taxon>Bacteria</taxon>
        <taxon>Bacillati</taxon>
        <taxon>Actinomycetota</taxon>
        <taxon>Actinomycetes</taxon>
        <taxon>Streptosporangiales</taxon>
        <taxon>Streptosporangiaceae</taxon>
        <taxon>Nonomuraea</taxon>
    </lineage>
</organism>
<feature type="domain" description="MDMPI C-terminal" evidence="1">
    <location>
        <begin position="142"/>
        <end position="239"/>
    </location>
</feature>
<comment type="caution">
    <text evidence="3">The sequence shown here is derived from an EMBL/GenBank/DDBJ whole genome shotgun (WGS) entry which is preliminary data.</text>
</comment>
<dbReference type="Pfam" id="PF11716">
    <property type="entry name" value="MDMPI_N"/>
    <property type="match status" value="1"/>
</dbReference>
<dbReference type="NCBIfam" id="TIGR03083">
    <property type="entry name" value="maleylpyruvate isomerase family mycothiol-dependent enzyme"/>
    <property type="match status" value="1"/>
</dbReference>
<evidence type="ECO:0000259" key="2">
    <source>
        <dbReference type="Pfam" id="PF11716"/>
    </source>
</evidence>
<dbReference type="GO" id="GO:0016853">
    <property type="term" value="F:isomerase activity"/>
    <property type="evidence" value="ECO:0007669"/>
    <property type="project" value="UniProtKB-KW"/>
</dbReference>
<evidence type="ECO:0000259" key="1">
    <source>
        <dbReference type="Pfam" id="PF07398"/>
    </source>
</evidence>
<keyword evidence="3" id="KW-0413">Isomerase</keyword>
<reference evidence="3" key="1">
    <citation type="submission" date="2022-11" db="EMBL/GenBank/DDBJ databases">
        <title>Nonomuraea corallina sp. nov., a new species of the genus Nonomuraea isolated from sea side sediment in Thai sea.</title>
        <authorList>
            <person name="Ngamcharungchit C."/>
            <person name="Matsumoto A."/>
            <person name="Suriyachadkun C."/>
            <person name="Panbangred W."/>
            <person name="Inahashi Y."/>
            <person name="Intra B."/>
        </authorList>
    </citation>
    <scope>NUCLEOTIDE SEQUENCE</scope>
    <source>
        <strain evidence="3">MCN248</strain>
    </source>
</reference>
<dbReference type="PANTHER" id="PTHR40758">
    <property type="entry name" value="CONSERVED PROTEIN"/>
    <property type="match status" value="1"/>
</dbReference>
<name>A0ABT4S5K1_9ACTN</name>
<evidence type="ECO:0000313" key="4">
    <source>
        <dbReference type="Proteomes" id="UP001144036"/>
    </source>
</evidence>
<dbReference type="Pfam" id="PF07398">
    <property type="entry name" value="MDMPI_C"/>
    <property type="match status" value="1"/>
</dbReference>
<dbReference type="InterPro" id="IPR010872">
    <property type="entry name" value="MDMPI_C-term_domain"/>
</dbReference>
<proteinExistence type="predicted"/>
<dbReference type="RefSeq" id="WP_270153198.1">
    <property type="nucleotide sequence ID" value="NZ_JAPNNL010000007.1"/>
</dbReference>
<dbReference type="Gene3D" id="1.20.120.450">
    <property type="entry name" value="dinb family like domain"/>
    <property type="match status" value="1"/>
</dbReference>
<keyword evidence="4" id="KW-1185">Reference proteome</keyword>
<dbReference type="EMBL" id="JAPNNL010000007">
    <property type="protein sequence ID" value="MDA0632425.1"/>
    <property type="molecule type" value="Genomic_DNA"/>
</dbReference>
<dbReference type="SUPFAM" id="SSF109854">
    <property type="entry name" value="DinB/YfiT-like putative metalloenzymes"/>
    <property type="match status" value="1"/>
</dbReference>
<dbReference type="InterPro" id="IPR034660">
    <property type="entry name" value="DinB/YfiT-like"/>
</dbReference>
<accession>A0ABT4S5K1</accession>